<dbReference type="EMBL" id="WIAO01000006">
    <property type="protein sequence ID" value="MQM25468.1"/>
    <property type="molecule type" value="Genomic_DNA"/>
</dbReference>
<protein>
    <recommendedName>
        <fullName evidence="5">DUF4190 domain-containing protein</fullName>
    </recommendedName>
</protein>
<keyword evidence="2" id="KW-1133">Transmembrane helix</keyword>
<organism evidence="3 4">
    <name type="scientific">Glycomyces albidus</name>
    <dbReference type="NCBI Taxonomy" id="2656774"/>
    <lineage>
        <taxon>Bacteria</taxon>
        <taxon>Bacillati</taxon>
        <taxon>Actinomycetota</taxon>
        <taxon>Actinomycetes</taxon>
        <taxon>Glycomycetales</taxon>
        <taxon>Glycomycetaceae</taxon>
        <taxon>Glycomyces</taxon>
    </lineage>
</organism>
<keyword evidence="2" id="KW-0472">Membrane</keyword>
<dbReference type="RefSeq" id="WP_153024609.1">
    <property type="nucleotide sequence ID" value="NZ_WIAO01000006.1"/>
</dbReference>
<feature type="transmembrane region" description="Helical" evidence="2">
    <location>
        <begin position="128"/>
        <end position="150"/>
    </location>
</feature>
<evidence type="ECO:0000256" key="1">
    <source>
        <dbReference type="SAM" id="MobiDB-lite"/>
    </source>
</evidence>
<reference evidence="3 4" key="1">
    <citation type="submission" date="2019-10" db="EMBL/GenBank/DDBJ databases">
        <title>Glycomyces albidus sp. nov., a novel actinomycete isolated from rhizosphere soil of wheat (Triticum aestivum L.).</title>
        <authorList>
            <person name="Qian L."/>
        </authorList>
    </citation>
    <scope>NUCLEOTIDE SEQUENCE [LARGE SCALE GENOMIC DNA]</scope>
    <source>
        <strain evidence="3 4">NEAU-7082</strain>
    </source>
</reference>
<feature type="transmembrane region" description="Helical" evidence="2">
    <location>
        <begin position="61"/>
        <end position="84"/>
    </location>
</feature>
<evidence type="ECO:0000313" key="4">
    <source>
        <dbReference type="Proteomes" id="UP000477750"/>
    </source>
</evidence>
<evidence type="ECO:0008006" key="5">
    <source>
        <dbReference type="Google" id="ProtNLM"/>
    </source>
</evidence>
<keyword evidence="4" id="KW-1185">Reference proteome</keyword>
<feature type="region of interest" description="Disordered" evidence="1">
    <location>
        <begin position="1"/>
        <end position="22"/>
    </location>
</feature>
<feature type="transmembrane region" description="Helical" evidence="2">
    <location>
        <begin position="90"/>
        <end position="108"/>
    </location>
</feature>
<evidence type="ECO:0000256" key="2">
    <source>
        <dbReference type="SAM" id="Phobius"/>
    </source>
</evidence>
<keyword evidence="2" id="KW-0812">Transmembrane</keyword>
<proteinExistence type="predicted"/>
<comment type="caution">
    <text evidence="3">The sequence shown here is derived from an EMBL/GenBank/DDBJ whole genome shotgun (WGS) entry which is preliminary data.</text>
</comment>
<dbReference type="AlphaFoldDB" id="A0A6L5G7B4"/>
<gene>
    <name evidence="3" type="ORF">GFD30_07780</name>
</gene>
<name>A0A6L5G7B4_9ACTN</name>
<feature type="compositionally biased region" description="Pro residues" evidence="1">
    <location>
        <begin position="10"/>
        <end position="22"/>
    </location>
</feature>
<dbReference type="Proteomes" id="UP000477750">
    <property type="component" value="Unassembled WGS sequence"/>
</dbReference>
<evidence type="ECO:0000313" key="3">
    <source>
        <dbReference type="EMBL" id="MQM25468.1"/>
    </source>
</evidence>
<accession>A0A6L5G7B4</accession>
<sequence length="153" mass="15578">MNQPRMQPVQPGPPVHGHPPQHPQAQYFYPAHPYWSAPAPVTIDGFAIVQPRLKPIPSGPAIGSLIAGIGAVLAALPGLIVAALSPLAGLTFFMSAALFGLGALFLAISARRQIRTAQGGVSGKGLALTGLVLAIIALGLAALVGLIVLVSTM</sequence>